<gene>
    <name evidence="10" type="ORF">GCM10010201_17200</name>
</gene>
<comment type="subcellular location">
    <subcellularLocation>
        <location evidence="1 7">Cell membrane</location>
        <topology evidence="1 7">Multi-pass membrane protein</topology>
    </subcellularLocation>
</comment>
<feature type="domain" description="ABC transmembrane type-1" evidence="9">
    <location>
        <begin position="115"/>
        <end position="304"/>
    </location>
</feature>
<feature type="transmembrane region" description="Helical" evidence="7">
    <location>
        <begin position="180"/>
        <end position="198"/>
    </location>
</feature>
<evidence type="ECO:0000256" key="4">
    <source>
        <dbReference type="ARBA" id="ARBA00022692"/>
    </source>
</evidence>
<feature type="region of interest" description="Disordered" evidence="8">
    <location>
        <begin position="1"/>
        <end position="21"/>
    </location>
</feature>
<accession>A0ABN3NJ34</accession>
<evidence type="ECO:0000256" key="7">
    <source>
        <dbReference type="RuleBase" id="RU363032"/>
    </source>
</evidence>
<evidence type="ECO:0000256" key="1">
    <source>
        <dbReference type="ARBA" id="ARBA00004651"/>
    </source>
</evidence>
<feature type="transmembrane region" description="Helical" evidence="7">
    <location>
        <begin position="280"/>
        <end position="308"/>
    </location>
</feature>
<feature type="transmembrane region" description="Helical" evidence="7">
    <location>
        <begin position="154"/>
        <end position="174"/>
    </location>
</feature>
<reference evidence="10 11" key="1">
    <citation type="journal article" date="2019" name="Int. J. Syst. Evol. Microbiol.">
        <title>The Global Catalogue of Microorganisms (GCM) 10K type strain sequencing project: providing services to taxonomists for standard genome sequencing and annotation.</title>
        <authorList>
            <consortium name="The Broad Institute Genomics Platform"/>
            <consortium name="The Broad Institute Genome Sequencing Center for Infectious Disease"/>
            <person name="Wu L."/>
            <person name="Ma J."/>
        </authorList>
    </citation>
    <scope>NUCLEOTIDE SEQUENCE [LARGE SCALE GENOMIC DNA]</scope>
    <source>
        <strain evidence="10 11">JCM 3367</strain>
    </source>
</reference>
<dbReference type="SUPFAM" id="SSF161098">
    <property type="entry name" value="MetI-like"/>
    <property type="match status" value="1"/>
</dbReference>
<dbReference type="PANTHER" id="PTHR43386:SF6">
    <property type="entry name" value="ABC TRANSPORTER PERMEASE PROTEIN"/>
    <property type="match status" value="1"/>
</dbReference>
<dbReference type="PROSITE" id="PS50928">
    <property type="entry name" value="ABC_TM1"/>
    <property type="match status" value="1"/>
</dbReference>
<feature type="transmembrane region" description="Helical" evidence="7">
    <location>
        <begin position="237"/>
        <end position="260"/>
    </location>
</feature>
<dbReference type="Gene3D" id="1.10.3720.10">
    <property type="entry name" value="MetI-like"/>
    <property type="match status" value="1"/>
</dbReference>
<dbReference type="InterPro" id="IPR000515">
    <property type="entry name" value="MetI-like"/>
</dbReference>
<keyword evidence="2 7" id="KW-0813">Transport</keyword>
<evidence type="ECO:0000256" key="8">
    <source>
        <dbReference type="SAM" id="MobiDB-lite"/>
    </source>
</evidence>
<dbReference type="Proteomes" id="UP001499978">
    <property type="component" value="Unassembled WGS sequence"/>
</dbReference>
<evidence type="ECO:0000259" key="9">
    <source>
        <dbReference type="PROSITE" id="PS50928"/>
    </source>
</evidence>
<keyword evidence="11" id="KW-1185">Reference proteome</keyword>
<dbReference type="InterPro" id="IPR035906">
    <property type="entry name" value="MetI-like_sf"/>
</dbReference>
<evidence type="ECO:0000256" key="2">
    <source>
        <dbReference type="ARBA" id="ARBA00022448"/>
    </source>
</evidence>
<keyword evidence="4 7" id="KW-0812">Transmembrane</keyword>
<name>A0ABN3NJ34_9ACTN</name>
<comment type="similarity">
    <text evidence="7">Belongs to the binding-protein-dependent transport system permease family.</text>
</comment>
<evidence type="ECO:0000256" key="6">
    <source>
        <dbReference type="ARBA" id="ARBA00023136"/>
    </source>
</evidence>
<protein>
    <submittedName>
        <fullName evidence="10">ABC transporter permease</fullName>
    </submittedName>
</protein>
<evidence type="ECO:0000256" key="5">
    <source>
        <dbReference type="ARBA" id="ARBA00022989"/>
    </source>
</evidence>
<keyword evidence="3" id="KW-1003">Cell membrane</keyword>
<dbReference type="Pfam" id="PF00528">
    <property type="entry name" value="BPD_transp_1"/>
    <property type="match status" value="1"/>
</dbReference>
<feature type="transmembrane region" description="Helical" evidence="7">
    <location>
        <begin position="54"/>
        <end position="75"/>
    </location>
</feature>
<sequence>MSDPIDSNVPTAQPGDLKTPVGGEAAAMASNSLTKERNASLWADAWRQLRRNPVFIIAGIYVALVTSMALFPTLWTSQDPRACNVENFRQSPSAEHIFGTNTQGCDYFSHAVYGARPSLLIALLSTVAIIVLGGLLGLLAGFYGGAVDGIISRVMDVFFSLPFLLGAIVFLTLIKKQNVLTLSLVLVVLGWTTIARIIRGSVISAKSLDYVQAARALGATNSRLMFRHILPNATAPMMVYATIMFGGFVSAEATLTYLGVGLQAPAQSWGIMISSNEQYFLLHPYLLAFPCALLVGTVLSFILMGDALRDALDPKLR</sequence>
<dbReference type="PANTHER" id="PTHR43386">
    <property type="entry name" value="OLIGOPEPTIDE TRANSPORT SYSTEM PERMEASE PROTEIN APPC"/>
    <property type="match status" value="1"/>
</dbReference>
<proteinExistence type="inferred from homology"/>
<evidence type="ECO:0000313" key="11">
    <source>
        <dbReference type="Proteomes" id="UP001499978"/>
    </source>
</evidence>
<dbReference type="Pfam" id="PF12911">
    <property type="entry name" value="OppC_N"/>
    <property type="match status" value="1"/>
</dbReference>
<evidence type="ECO:0000313" key="10">
    <source>
        <dbReference type="EMBL" id="GAA2520243.1"/>
    </source>
</evidence>
<keyword evidence="6 7" id="KW-0472">Membrane</keyword>
<evidence type="ECO:0000256" key="3">
    <source>
        <dbReference type="ARBA" id="ARBA00022475"/>
    </source>
</evidence>
<keyword evidence="5 7" id="KW-1133">Transmembrane helix</keyword>
<dbReference type="RefSeq" id="WP_425565536.1">
    <property type="nucleotide sequence ID" value="NZ_BAAARY010000005.1"/>
</dbReference>
<dbReference type="InterPro" id="IPR025966">
    <property type="entry name" value="OppC_N"/>
</dbReference>
<dbReference type="InterPro" id="IPR050366">
    <property type="entry name" value="BP-dependent_transpt_permease"/>
</dbReference>
<comment type="caution">
    <text evidence="10">The sequence shown here is derived from an EMBL/GenBank/DDBJ whole genome shotgun (WGS) entry which is preliminary data.</text>
</comment>
<organism evidence="10 11">
    <name type="scientific">Pilimelia columellifera subsp. columellifera</name>
    <dbReference type="NCBI Taxonomy" id="706583"/>
    <lineage>
        <taxon>Bacteria</taxon>
        <taxon>Bacillati</taxon>
        <taxon>Actinomycetota</taxon>
        <taxon>Actinomycetes</taxon>
        <taxon>Micromonosporales</taxon>
        <taxon>Micromonosporaceae</taxon>
        <taxon>Pilimelia</taxon>
    </lineage>
</organism>
<dbReference type="CDD" id="cd06261">
    <property type="entry name" value="TM_PBP2"/>
    <property type="match status" value="1"/>
</dbReference>
<dbReference type="EMBL" id="BAAARY010000005">
    <property type="protein sequence ID" value="GAA2520243.1"/>
    <property type="molecule type" value="Genomic_DNA"/>
</dbReference>
<feature type="transmembrane region" description="Helical" evidence="7">
    <location>
        <begin position="119"/>
        <end position="142"/>
    </location>
</feature>